<keyword evidence="12" id="KW-1185">Reference proteome</keyword>
<evidence type="ECO:0000256" key="6">
    <source>
        <dbReference type="ARBA" id="ARBA00022898"/>
    </source>
</evidence>
<dbReference type="GO" id="GO:0030170">
    <property type="term" value="F:pyridoxal phosphate binding"/>
    <property type="evidence" value="ECO:0007669"/>
    <property type="project" value="InterPro"/>
</dbReference>
<dbReference type="Gene3D" id="3.90.1150.10">
    <property type="entry name" value="Aspartate Aminotransferase, domain 1"/>
    <property type="match status" value="1"/>
</dbReference>
<dbReference type="GeneID" id="42797956"/>
<dbReference type="InterPro" id="IPR015424">
    <property type="entry name" value="PyrdxlP-dep_Trfase"/>
</dbReference>
<dbReference type="Pfam" id="PF00155">
    <property type="entry name" value="Aminotran_1_2"/>
    <property type="match status" value="1"/>
</dbReference>
<name>A0A650CML6_9CREN</name>
<dbReference type="Proteomes" id="UP000423396">
    <property type="component" value="Chromosome"/>
</dbReference>
<dbReference type="OrthoDB" id="372018at2157"/>
<dbReference type="CDD" id="cd00609">
    <property type="entry name" value="AAT_like"/>
    <property type="match status" value="1"/>
</dbReference>
<evidence type="ECO:0000256" key="3">
    <source>
        <dbReference type="ARBA" id="ARBA00022576"/>
    </source>
</evidence>
<dbReference type="EC" id="2.6.1.-" evidence="9"/>
<proteinExistence type="inferred from homology"/>
<reference evidence="11 12" key="1">
    <citation type="submission" date="2019-10" db="EMBL/GenBank/DDBJ databases">
        <title>Genome Sequences from Six Type Strain Members of the Archaeal Family Sulfolobaceae: Acidianus ambivalens, Acidianus infernus, Metallosphaera prunae, Stygiolobus azoricus, Sulfolobus metallicus, and Sulfurisphaera ohwakuensis.</title>
        <authorList>
            <person name="Counts J.A."/>
            <person name="Kelly R.M."/>
        </authorList>
    </citation>
    <scope>NUCLEOTIDE SEQUENCE [LARGE SCALE GENOMIC DNA]</scope>
    <source>
        <strain evidence="11 12">FC6</strain>
    </source>
</reference>
<dbReference type="PANTHER" id="PTHR43643:SF6">
    <property type="entry name" value="HISTIDINOL-PHOSPHATE AMINOTRANSFERASE"/>
    <property type="match status" value="1"/>
</dbReference>
<evidence type="ECO:0000256" key="5">
    <source>
        <dbReference type="ARBA" id="ARBA00022679"/>
    </source>
</evidence>
<evidence type="ECO:0000259" key="10">
    <source>
        <dbReference type="Pfam" id="PF00155"/>
    </source>
</evidence>
<gene>
    <name evidence="11" type="ORF">D1868_02750</name>
</gene>
<evidence type="ECO:0000256" key="8">
    <source>
        <dbReference type="ARBA" id="ARBA00047481"/>
    </source>
</evidence>
<dbReference type="Gene3D" id="3.40.640.10">
    <property type="entry name" value="Type I PLP-dependent aspartate aminotransferase-like (Major domain)"/>
    <property type="match status" value="1"/>
</dbReference>
<dbReference type="InterPro" id="IPR004839">
    <property type="entry name" value="Aminotransferase_I/II_large"/>
</dbReference>
<keyword evidence="3 9" id="KW-0032">Aminotransferase</keyword>
<dbReference type="InterPro" id="IPR015421">
    <property type="entry name" value="PyrdxlP-dep_Trfase_major"/>
</dbReference>
<evidence type="ECO:0000256" key="7">
    <source>
        <dbReference type="ARBA" id="ARBA00023102"/>
    </source>
</evidence>
<dbReference type="PROSITE" id="PS00105">
    <property type="entry name" value="AA_TRANSFER_CLASS_1"/>
    <property type="match status" value="1"/>
</dbReference>
<comment type="cofactor">
    <cofactor evidence="9">
        <name>pyridoxal 5'-phosphate</name>
        <dbReference type="ChEBI" id="CHEBI:597326"/>
    </cofactor>
</comment>
<dbReference type="KEGG" id="sazo:D1868_02750"/>
<dbReference type="GO" id="GO:0000105">
    <property type="term" value="P:L-histidine biosynthetic process"/>
    <property type="evidence" value="ECO:0007669"/>
    <property type="project" value="UniProtKB-KW"/>
</dbReference>
<comment type="pathway">
    <text evidence="1">Amino-acid biosynthesis; L-histidine biosynthesis; L-histidine from 5-phospho-alpha-D-ribose 1-diphosphate: step 7/9.</text>
</comment>
<evidence type="ECO:0000256" key="1">
    <source>
        <dbReference type="ARBA" id="ARBA00005011"/>
    </source>
</evidence>
<dbReference type="InterPro" id="IPR015422">
    <property type="entry name" value="PyrdxlP-dep_Trfase_small"/>
</dbReference>
<keyword evidence="5 9" id="KW-0808">Transferase</keyword>
<dbReference type="GO" id="GO:0004400">
    <property type="term" value="F:histidinol-phosphate transaminase activity"/>
    <property type="evidence" value="ECO:0007669"/>
    <property type="project" value="UniProtKB-EC"/>
</dbReference>
<comment type="similarity">
    <text evidence="9">Belongs to the class-I pyridoxal-phosphate-dependent aminotransferase family.</text>
</comment>
<dbReference type="InterPro" id="IPR050106">
    <property type="entry name" value="HistidinolP_aminotransfase"/>
</dbReference>
<evidence type="ECO:0000313" key="11">
    <source>
        <dbReference type="EMBL" id="QGR19008.1"/>
    </source>
</evidence>
<sequence>MKHGGVKWIKGKPEVINDFSVNLNPLGTPDFVKELISEAVKREIYTYYPPSESYKEIKELIAEVYDLCPELVGVFNGASEAISLLPPCSVIEPNFSEYKRSKSYFARELNDTFEYTLPLSESCVITSNPVNPTGSFIKDSDIAKFLERGGKLYLDESFIDLSILSNNFKLAEEFENLTIISSFTKSLAIPGLRLGFTIGHSSKNLERLAPPWRINSIVYYVFSHVTAKEIRSFLSKTRYHIAELLNSFSSPFKWYKSVTNFVLLEFPVETSILNSVLRSYGYQIREPEGFMGLRKTHGRVALSKNTSELLRVISHVLNSEKFYK</sequence>
<protein>
    <recommendedName>
        <fullName evidence="9">Aminotransferase</fullName>
        <ecNumber evidence="9">2.6.1.-</ecNumber>
    </recommendedName>
</protein>
<evidence type="ECO:0000313" key="12">
    <source>
        <dbReference type="Proteomes" id="UP000423396"/>
    </source>
</evidence>
<feature type="domain" description="Aminotransferase class I/classII large" evidence="10">
    <location>
        <begin position="122"/>
        <end position="313"/>
    </location>
</feature>
<accession>A0A650CML6</accession>
<dbReference type="EMBL" id="CP045483">
    <property type="protein sequence ID" value="QGR19008.1"/>
    <property type="molecule type" value="Genomic_DNA"/>
</dbReference>
<dbReference type="SUPFAM" id="SSF53383">
    <property type="entry name" value="PLP-dependent transferases"/>
    <property type="match status" value="1"/>
</dbReference>
<evidence type="ECO:0000256" key="4">
    <source>
        <dbReference type="ARBA" id="ARBA00022605"/>
    </source>
</evidence>
<dbReference type="RefSeq" id="WP_156005311.1">
    <property type="nucleotide sequence ID" value="NZ_CP045483.1"/>
</dbReference>
<comment type="catalytic activity">
    <reaction evidence="8">
        <text>L-histidinol phosphate + 2-oxoglutarate = 3-(imidazol-4-yl)-2-oxopropyl phosphate + L-glutamate</text>
        <dbReference type="Rhea" id="RHEA:23744"/>
        <dbReference type="ChEBI" id="CHEBI:16810"/>
        <dbReference type="ChEBI" id="CHEBI:29985"/>
        <dbReference type="ChEBI" id="CHEBI:57766"/>
        <dbReference type="ChEBI" id="CHEBI:57980"/>
        <dbReference type="EC" id="2.6.1.9"/>
    </reaction>
</comment>
<keyword evidence="6" id="KW-0663">Pyridoxal phosphate</keyword>
<keyword evidence="7" id="KW-0368">Histidine biosynthesis</keyword>
<dbReference type="AlphaFoldDB" id="A0A650CML6"/>
<dbReference type="PANTHER" id="PTHR43643">
    <property type="entry name" value="HISTIDINOL-PHOSPHATE AMINOTRANSFERASE 2"/>
    <property type="match status" value="1"/>
</dbReference>
<evidence type="ECO:0000256" key="2">
    <source>
        <dbReference type="ARBA" id="ARBA00007970"/>
    </source>
</evidence>
<keyword evidence="4" id="KW-0028">Amino-acid biosynthesis</keyword>
<comment type="similarity">
    <text evidence="2">Belongs to the class-II pyridoxal-phosphate-dependent aminotransferase family. Histidinol-phosphate aminotransferase subfamily.</text>
</comment>
<evidence type="ECO:0000256" key="9">
    <source>
        <dbReference type="RuleBase" id="RU000481"/>
    </source>
</evidence>
<organism evidence="11 12">
    <name type="scientific">Stygiolobus azoricus</name>
    <dbReference type="NCBI Taxonomy" id="41675"/>
    <lineage>
        <taxon>Archaea</taxon>
        <taxon>Thermoproteota</taxon>
        <taxon>Thermoprotei</taxon>
        <taxon>Sulfolobales</taxon>
        <taxon>Sulfolobaceae</taxon>
        <taxon>Stygiolobus</taxon>
    </lineage>
</organism>
<dbReference type="InterPro" id="IPR004838">
    <property type="entry name" value="NHTrfase_class1_PyrdxlP-BS"/>
</dbReference>